<feature type="signal peptide" evidence="1">
    <location>
        <begin position="1"/>
        <end position="20"/>
    </location>
</feature>
<keyword evidence="4" id="KW-1185">Reference proteome</keyword>
<dbReference type="SUPFAM" id="SSF57625">
    <property type="entry name" value="Invertebrate chitin-binding proteins"/>
    <property type="match status" value="1"/>
</dbReference>
<keyword evidence="1" id="KW-0732">Signal</keyword>
<reference evidence="3" key="1">
    <citation type="submission" date="2021-02" db="EMBL/GenBank/DDBJ databases">
        <authorList>
            <person name="Nowell W R."/>
        </authorList>
    </citation>
    <scope>NUCLEOTIDE SEQUENCE</scope>
    <source>
        <strain evidence="3">Ploen Becks lab</strain>
    </source>
</reference>
<feature type="domain" description="Chitin-binding type-2" evidence="2">
    <location>
        <begin position="33"/>
        <end position="88"/>
    </location>
</feature>
<dbReference type="Gene3D" id="2.170.140.10">
    <property type="entry name" value="Chitin binding domain"/>
    <property type="match status" value="1"/>
</dbReference>
<accession>A0A813YMB7</accession>
<evidence type="ECO:0000256" key="1">
    <source>
        <dbReference type="SAM" id="SignalP"/>
    </source>
</evidence>
<feature type="chain" id="PRO_5032546245" description="Chitin-binding type-2 domain-containing protein" evidence="1">
    <location>
        <begin position="21"/>
        <end position="176"/>
    </location>
</feature>
<dbReference type="GO" id="GO:0005576">
    <property type="term" value="C:extracellular region"/>
    <property type="evidence" value="ECO:0007669"/>
    <property type="project" value="InterPro"/>
</dbReference>
<organism evidence="3 4">
    <name type="scientific">Brachionus calyciflorus</name>
    <dbReference type="NCBI Taxonomy" id="104777"/>
    <lineage>
        <taxon>Eukaryota</taxon>
        <taxon>Metazoa</taxon>
        <taxon>Spiralia</taxon>
        <taxon>Gnathifera</taxon>
        <taxon>Rotifera</taxon>
        <taxon>Eurotatoria</taxon>
        <taxon>Monogononta</taxon>
        <taxon>Pseudotrocha</taxon>
        <taxon>Ploima</taxon>
        <taxon>Brachionidae</taxon>
        <taxon>Brachionus</taxon>
    </lineage>
</organism>
<dbReference type="InterPro" id="IPR036508">
    <property type="entry name" value="Chitin-bd_dom_sf"/>
</dbReference>
<dbReference type="OrthoDB" id="6020543at2759"/>
<dbReference type="InterPro" id="IPR002557">
    <property type="entry name" value="Chitin-bd_dom"/>
</dbReference>
<dbReference type="EMBL" id="CAJNOC010001717">
    <property type="protein sequence ID" value="CAF0886047.1"/>
    <property type="molecule type" value="Genomic_DNA"/>
</dbReference>
<protein>
    <recommendedName>
        <fullName evidence="2">Chitin-binding type-2 domain-containing protein</fullName>
    </recommendedName>
</protein>
<evidence type="ECO:0000313" key="3">
    <source>
        <dbReference type="EMBL" id="CAF0886047.1"/>
    </source>
</evidence>
<name>A0A813YMB7_9BILA</name>
<sequence length="176" mass="20005">MLKVFHLVFYANIFLEIVCRFVDPNFNSLIPIYTGCDESEDFSPCLFDCRKFYRCANGYKSIYNCPDGTAFSTDLKICIHSPLGLCTTAQNSGHDSLEAKGYNFKNESKKDIKNEILNSKTTVSVSNSKAQNEKLIKTTTTTSEYLSNVCIYTFTDFERSIFCQLKSFKKTNPNCC</sequence>
<dbReference type="Proteomes" id="UP000663879">
    <property type="component" value="Unassembled WGS sequence"/>
</dbReference>
<comment type="caution">
    <text evidence="3">The sequence shown here is derived from an EMBL/GenBank/DDBJ whole genome shotgun (WGS) entry which is preliminary data.</text>
</comment>
<evidence type="ECO:0000259" key="2">
    <source>
        <dbReference type="PROSITE" id="PS50940"/>
    </source>
</evidence>
<dbReference type="PROSITE" id="PS50940">
    <property type="entry name" value="CHIT_BIND_II"/>
    <property type="match status" value="1"/>
</dbReference>
<proteinExistence type="predicted"/>
<evidence type="ECO:0000313" key="4">
    <source>
        <dbReference type="Proteomes" id="UP000663879"/>
    </source>
</evidence>
<dbReference type="AlphaFoldDB" id="A0A813YMB7"/>
<gene>
    <name evidence="3" type="ORF">OXX778_LOCUS10665</name>
</gene>
<dbReference type="GO" id="GO:0008061">
    <property type="term" value="F:chitin binding"/>
    <property type="evidence" value="ECO:0007669"/>
    <property type="project" value="InterPro"/>
</dbReference>
<dbReference type="Pfam" id="PF01607">
    <property type="entry name" value="CBM_14"/>
    <property type="match status" value="1"/>
</dbReference>